<evidence type="ECO:0000256" key="1">
    <source>
        <dbReference type="SAM" id="SignalP"/>
    </source>
</evidence>
<organism evidence="2 3">
    <name type="scientific">Gonapodya prolifera (strain JEL478)</name>
    <name type="common">Monoblepharis prolifera</name>
    <dbReference type="NCBI Taxonomy" id="1344416"/>
    <lineage>
        <taxon>Eukaryota</taxon>
        <taxon>Fungi</taxon>
        <taxon>Fungi incertae sedis</taxon>
        <taxon>Chytridiomycota</taxon>
        <taxon>Chytridiomycota incertae sedis</taxon>
        <taxon>Monoblepharidomycetes</taxon>
        <taxon>Monoblepharidales</taxon>
        <taxon>Gonapodyaceae</taxon>
        <taxon>Gonapodya</taxon>
    </lineage>
</organism>
<keyword evidence="3" id="KW-1185">Reference proteome</keyword>
<dbReference type="PANTHER" id="PTHR33604:SF3">
    <property type="entry name" value="OSJNBA0004B13.7 PROTEIN"/>
    <property type="match status" value="1"/>
</dbReference>
<dbReference type="STRING" id="1344416.A0A139AA06"/>
<feature type="signal peptide" evidence="1">
    <location>
        <begin position="1"/>
        <end position="23"/>
    </location>
</feature>
<dbReference type="AlphaFoldDB" id="A0A139AA06"/>
<accession>A0A139AA06</accession>
<sequence>MEGDRIPVFCSLLLLVLIFAGLRLPPFEVLRQSWNEECSWQEPRGGELGFENEHDIIIDSAARWFESPQLVTAKGRERKKCWDKTLSESTAARASEPSEEQKSDFDVVMHIFAWKRTHSLQRLLESIAGADYTGWECRPIDLDFHIDGDAKLEVVLMVEAFSWTRGTKRIHLRTTRAGLKKNVLGAWTPTTSDTRKFALFLEDDVEVSPLYFQYIVWCISTFFSSQLQQVNEFLMGCSLYTPRVDELNTTTDPQHPKPWTPPTVLPQSDTSEVHGYDSATFYFQLPCSWGAVWQGSLWARFRQYASQRDRIADTLGLENVEKSLRHMPDLRSRTWRNSWKRIMNEFMFMQGMYMVYVSFPNETSFSTNHYEEGVHTVADGHEIKMSDKLRPPELVDKRFTVPLFTLEDKRTVLKDLHRLASGIMDSMNTVGWRDPLPVVNILHELEPQGKEGLRVNGERQKMLWRDTVLNLLGENSWSETIP</sequence>
<protein>
    <recommendedName>
        <fullName evidence="4">Glycosyltransferase family 31 protein</fullName>
    </recommendedName>
</protein>
<keyword evidence="1" id="KW-0732">Signal</keyword>
<dbReference type="OrthoDB" id="2020070at2759"/>
<dbReference type="EMBL" id="KQ965776">
    <property type="protein sequence ID" value="KXS13682.1"/>
    <property type="molecule type" value="Genomic_DNA"/>
</dbReference>
<dbReference type="Proteomes" id="UP000070544">
    <property type="component" value="Unassembled WGS sequence"/>
</dbReference>
<evidence type="ECO:0000313" key="3">
    <source>
        <dbReference type="Proteomes" id="UP000070544"/>
    </source>
</evidence>
<reference evidence="2 3" key="1">
    <citation type="journal article" date="2015" name="Genome Biol. Evol.">
        <title>Phylogenomic analyses indicate that early fungi evolved digesting cell walls of algal ancestors of land plants.</title>
        <authorList>
            <person name="Chang Y."/>
            <person name="Wang S."/>
            <person name="Sekimoto S."/>
            <person name="Aerts A.L."/>
            <person name="Choi C."/>
            <person name="Clum A."/>
            <person name="LaButti K.M."/>
            <person name="Lindquist E.A."/>
            <person name="Yee Ngan C."/>
            <person name="Ohm R.A."/>
            <person name="Salamov A.A."/>
            <person name="Grigoriev I.V."/>
            <person name="Spatafora J.W."/>
            <person name="Berbee M.L."/>
        </authorList>
    </citation>
    <scope>NUCLEOTIDE SEQUENCE [LARGE SCALE GENOMIC DNA]</scope>
    <source>
        <strain evidence="2 3">JEL478</strain>
    </source>
</reference>
<feature type="chain" id="PRO_5007296059" description="Glycosyltransferase family 31 protein" evidence="1">
    <location>
        <begin position="24"/>
        <end position="482"/>
    </location>
</feature>
<dbReference type="PANTHER" id="PTHR33604">
    <property type="entry name" value="OSJNBA0004B13.7 PROTEIN"/>
    <property type="match status" value="1"/>
</dbReference>
<dbReference type="Gene3D" id="3.90.550.10">
    <property type="entry name" value="Spore Coat Polysaccharide Biosynthesis Protein SpsA, Chain A"/>
    <property type="match status" value="1"/>
</dbReference>
<name>A0A139AA06_GONPJ</name>
<proteinExistence type="predicted"/>
<evidence type="ECO:0008006" key="4">
    <source>
        <dbReference type="Google" id="ProtNLM"/>
    </source>
</evidence>
<dbReference type="InterPro" id="IPR029044">
    <property type="entry name" value="Nucleotide-diphossugar_trans"/>
</dbReference>
<evidence type="ECO:0000313" key="2">
    <source>
        <dbReference type="EMBL" id="KXS13682.1"/>
    </source>
</evidence>
<gene>
    <name evidence="2" type="ORF">M427DRAFT_146489</name>
</gene>